<evidence type="ECO:0008006" key="2">
    <source>
        <dbReference type="Google" id="ProtNLM"/>
    </source>
</evidence>
<organism evidence="1">
    <name type="scientific">bioreactor metagenome</name>
    <dbReference type="NCBI Taxonomy" id="1076179"/>
    <lineage>
        <taxon>unclassified sequences</taxon>
        <taxon>metagenomes</taxon>
        <taxon>ecological metagenomes</taxon>
    </lineage>
</organism>
<name>A0A645GMS6_9ZZZZ</name>
<proteinExistence type="predicted"/>
<dbReference type="EMBL" id="VSSQ01078425">
    <property type="protein sequence ID" value="MPN28218.1"/>
    <property type="molecule type" value="Genomic_DNA"/>
</dbReference>
<reference evidence="1" key="1">
    <citation type="submission" date="2019-08" db="EMBL/GenBank/DDBJ databases">
        <authorList>
            <person name="Kucharzyk K."/>
            <person name="Murdoch R.W."/>
            <person name="Higgins S."/>
            <person name="Loffler F."/>
        </authorList>
    </citation>
    <scope>NUCLEOTIDE SEQUENCE</scope>
</reference>
<gene>
    <name evidence="1" type="ORF">SDC9_175659</name>
</gene>
<accession>A0A645GMS6</accession>
<sequence length="135" mass="13662">MYGSLPGGLTDYDNWIIQSAQRGWEQVSGEPYTETPYQAGQTDGAMIRALGIPTARVGYPWPPAAAPAELNEGLGGMGVASVEDVLIGVRTIAYSIVDTLTRTRAELGLPGTPGAVAGAPGAAGATDATTTAGGL</sequence>
<protein>
    <recommendedName>
        <fullName evidence="2">Peptidase M28 domain-containing protein</fullName>
    </recommendedName>
</protein>
<evidence type="ECO:0000313" key="1">
    <source>
        <dbReference type="EMBL" id="MPN28218.1"/>
    </source>
</evidence>
<dbReference type="SUPFAM" id="SSF53187">
    <property type="entry name" value="Zn-dependent exopeptidases"/>
    <property type="match status" value="1"/>
</dbReference>
<comment type="caution">
    <text evidence="1">The sequence shown here is derived from an EMBL/GenBank/DDBJ whole genome shotgun (WGS) entry which is preliminary data.</text>
</comment>
<dbReference type="AlphaFoldDB" id="A0A645GMS6"/>